<keyword evidence="1" id="KW-0472">Membrane</keyword>
<dbReference type="InterPro" id="IPR050330">
    <property type="entry name" value="Bact_OuterMem_StrucFunc"/>
</dbReference>
<dbReference type="Pfam" id="PF00691">
    <property type="entry name" value="OmpA"/>
    <property type="match status" value="1"/>
</dbReference>
<dbReference type="KEGG" id="metu:GNH96_10165"/>
<evidence type="ECO:0000256" key="2">
    <source>
        <dbReference type="SAM" id="Coils"/>
    </source>
</evidence>
<organism evidence="4 5">
    <name type="scientific">Methylococcus geothermalis</name>
    <dbReference type="NCBI Taxonomy" id="2681310"/>
    <lineage>
        <taxon>Bacteria</taxon>
        <taxon>Pseudomonadati</taxon>
        <taxon>Pseudomonadota</taxon>
        <taxon>Gammaproteobacteria</taxon>
        <taxon>Methylococcales</taxon>
        <taxon>Methylococcaceae</taxon>
        <taxon>Methylococcus</taxon>
    </lineage>
</organism>
<evidence type="ECO:0000313" key="5">
    <source>
        <dbReference type="Proteomes" id="UP000503004"/>
    </source>
</evidence>
<proteinExistence type="predicted"/>
<evidence type="ECO:0000313" key="4">
    <source>
        <dbReference type="EMBL" id="QJD30297.1"/>
    </source>
</evidence>
<feature type="coiled-coil region" evidence="2">
    <location>
        <begin position="35"/>
        <end position="62"/>
    </location>
</feature>
<sequence length="179" mass="19946">MVRKFATTVLTAGVLSGCVMQSTYDRDVGYERQLNEQLRTEVEADEVKIQQLQDRLRVTMEDELLFPEGGYQISKEGKASIDKIVPTLQSASNHRIEVEGHTDNVPIGKHLAHRFSSNWELSAGRACEVVKYLQSKGIDPSRMTAAGHGEYQPVASNATAEGKAQNRRIDIDLVPSYQQ</sequence>
<keyword evidence="2" id="KW-0175">Coiled coil</keyword>
<dbReference type="AlphaFoldDB" id="A0A858Q8Y4"/>
<dbReference type="Gene3D" id="3.30.1330.60">
    <property type="entry name" value="OmpA-like domain"/>
    <property type="match status" value="1"/>
</dbReference>
<dbReference type="SUPFAM" id="SSF103088">
    <property type="entry name" value="OmpA-like"/>
    <property type="match status" value="1"/>
</dbReference>
<dbReference type="PANTHER" id="PTHR30329">
    <property type="entry name" value="STATOR ELEMENT OF FLAGELLAR MOTOR COMPLEX"/>
    <property type="match status" value="1"/>
</dbReference>
<dbReference type="Proteomes" id="UP000503004">
    <property type="component" value="Chromosome"/>
</dbReference>
<keyword evidence="5" id="KW-1185">Reference proteome</keyword>
<dbReference type="PANTHER" id="PTHR30329:SF21">
    <property type="entry name" value="LIPOPROTEIN YIAD-RELATED"/>
    <property type="match status" value="1"/>
</dbReference>
<dbReference type="InterPro" id="IPR006665">
    <property type="entry name" value="OmpA-like"/>
</dbReference>
<evidence type="ECO:0000256" key="1">
    <source>
        <dbReference type="PROSITE-ProRule" id="PRU00473"/>
    </source>
</evidence>
<dbReference type="RefSeq" id="WP_169603570.1">
    <property type="nucleotide sequence ID" value="NZ_CP046565.1"/>
</dbReference>
<dbReference type="EMBL" id="CP046565">
    <property type="protein sequence ID" value="QJD30297.1"/>
    <property type="molecule type" value="Genomic_DNA"/>
</dbReference>
<name>A0A858Q8Y4_9GAMM</name>
<protein>
    <submittedName>
        <fullName evidence="4">OmpA family protein</fullName>
    </submittedName>
</protein>
<gene>
    <name evidence="4" type="ORF">GNH96_10165</name>
</gene>
<evidence type="ECO:0000259" key="3">
    <source>
        <dbReference type="PROSITE" id="PS51123"/>
    </source>
</evidence>
<dbReference type="GO" id="GO:0016020">
    <property type="term" value="C:membrane"/>
    <property type="evidence" value="ECO:0007669"/>
    <property type="project" value="UniProtKB-UniRule"/>
</dbReference>
<reference evidence="5" key="1">
    <citation type="submission" date="2019-12" db="EMBL/GenBank/DDBJ databases">
        <authorList>
            <person name="Awala S.I."/>
            <person name="Rhee S.K."/>
        </authorList>
    </citation>
    <scope>NUCLEOTIDE SEQUENCE [LARGE SCALE GENOMIC DNA]</scope>
    <source>
        <strain evidence="5">IM1</strain>
    </source>
</reference>
<accession>A0A858Q8Y4</accession>
<feature type="domain" description="OmpA-like" evidence="3">
    <location>
        <begin position="53"/>
        <end position="177"/>
    </location>
</feature>
<dbReference type="InterPro" id="IPR036737">
    <property type="entry name" value="OmpA-like_sf"/>
</dbReference>
<dbReference type="PROSITE" id="PS51257">
    <property type="entry name" value="PROKAR_LIPOPROTEIN"/>
    <property type="match status" value="1"/>
</dbReference>
<dbReference type="CDD" id="cd07185">
    <property type="entry name" value="OmpA_C-like"/>
    <property type="match status" value="1"/>
</dbReference>
<dbReference type="PROSITE" id="PS51123">
    <property type="entry name" value="OMPA_2"/>
    <property type="match status" value="1"/>
</dbReference>